<dbReference type="RefSeq" id="WP_153834758.1">
    <property type="nucleotide sequence ID" value="NZ_CACRUV010000012.1"/>
</dbReference>
<protein>
    <submittedName>
        <fullName evidence="1">Uncharacterized protein</fullName>
    </submittedName>
</protein>
<evidence type="ECO:0000313" key="1">
    <source>
        <dbReference type="EMBL" id="VYT88232.1"/>
    </source>
</evidence>
<dbReference type="AlphaFoldDB" id="A0A6N3AJQ5"/>
<reference evidence="1" key="1">
    <citation type="submission" date="2019-11" db="EMBL/GenBank/DDBJ databases">
        <authorList>
            <person name="Feng L."/>
        </authorList>
    </citation>
    <scope>NUCLEOTIDE SEQUENCE</scope>
    <source>
        <strain evidence="1">PmerdaeLFYP103</strain>
    </source>
</reference>
<proteinExistence type="predicted"/>
<name>A0A6N3AJQ5_9BACT</name>
<sequence length="45" mass="4913">MYPLHLRVDGFTQLTNATGRFYTTKAKGVDGSTQLEATTGTLVHN</sequence>
<dbReference type="EMBL" id="CACRUV010000012">
    <property type="protein sequence ID" value="VYT88232.1"/>
    <property type="molecule type" value="Genomic_DNA"/>
</dbReference>
<gene>
    <name evidence="1" type="ORF">PMLFYP103_00071</name>
</gene>
<accession>A0A6N3AJQ5</accession>
<organism evidence="1">
    <name type="scientific">Parabacteroides merdae</name>
    <dbReference type="NCBI Taxonomy" id="46503"/>
    <lineage>
        <taxon>Bacteria</taxon>
        <taxon>Pseudomonadati</taxon>
        <taxon>Bacteroidota</taxon>
        <taxon>Bacteroidia</taxon>
        <taxon>Bacteroidales</taxon>
        <taxon>Tannerellaceae</taxon>
        <taxon>Parabacteroides</taxon>
    </lineage>
</organism>